<dbReference type="EMBL" id="BBPA01000066">
    <property type="protein sequence ID" value="GAL95042.1"/>
    <property type="molecule type" value="Genomic_DNA"/>
</dbReference>
<evidence type="ECO:0000256" key="1">
    <source>
        <dbReference type="SAM" id="Phobius"/>
    </source>
</evidence>
<reference evidence="3" key="1">
    <citation type="journal article" date="2015" name="Genome">
        <title>Whole Genome Sequence of the Non-Microcystin-Producing Microcystis aeruginosa Strain NIES-44.</title>
        <authorList>
            <person name="Okano K."/>
            <person name="Miyata N."/>
            <person name="Ozaki Y."/>
        </authorList>
    </citation>
    <scope>NUCLEOTIDE SEQUENCE [LARGE SCALE GENOMIC DNA]</scope>
    <source>
        <strain evidence="3">NIES-44</strain>
    </source>
</reference>
<dbReference type="AlphaFoldDB" id="A0A0A1VZ11"/>
<evidence type="ECO:0000313" key="3">
    <source>
        <dbReference type="Proteomes" id="UP000030321"/>
    </source>
</evidence>
<proteinExistence type="predicted"/>
<dbReference type="Proteomes" id="UP000030321">
    <property type="component" value="Unassembled WGS sequence"/>
</dbReference>
<protein>
    <submittedName>
        <fullName evidence="2">Uncharacterized protein</fullName>
    </submittedName>
</protein>
<name>A0A0A1VZ11_MICAE</name>
<gene>
    <name evidence="2" type="ORF">N44_03897</name>
</gene>
<keyword evidence="1" id="KW-1133">Transmembrane helix</keyword>
<accession>A0A0A1VZ11</accession>
<keyword evidence="1" id="KW-0812">Transmembrane</keyword>
<keyword evidence="1" id="KW-0472">Membrane</keyword>
<comment type="caution">
    <text evidence="2">The sequence shown here is derived from an EMBL/GenBank/DDBJ whole genome shotgun (WGS) entry which is preliminary data.</text>
</comment>
<organism evidence="2 3">
    <name type="scientific">Microcystis aeruginosa NIES-44</name>
    <dbReference type="NCBI Taxonomy" id="449439"/>
    <lineage>
        <taxon>Bacteria</taxon>
        <taxon>Bacillati</taxon>
        <taxon>Cyanobacteriota</taxon>
        <taxon>Cyanophyceae</taxon>
        <taxon>Oscillatoriophycideae</taxon>
        <taxon>Chroococcales</taxon>
        <taxon>Microcystaceae</taxon>
        <taxon>Microcystis</taxon>
    </lineage>
</organism>
<sequence length="44" mass="5032">MNWGEGRGEKGEKKLITDKYLSKINYTYLTTSCMSAFCMSAFLN</sequence>
<evidence type="ECO:0000313" key="2">
    <source>
        <dbReference type="EMBL" id="GAL95042.1"/>
    </source>
</evidence>
<feature type="transmembrane region" description="Helical" evidence="1">
    <location>
        <begin position="24"/>
        <end position="43"/>
    </location>
</feature>